<dbReference type="STRING" id="6265.A0A0B2V942"/>
<feature type="non-terminal residue" evidence="1">
    <location>
        <position position="1"/>
    </location>
</feature>
<evidence type="ECO:0000313" key="1">
    <source>
        <dbReference type="EMBL" id="KHN77505.1"/>
    </source>
</evidence>
<feature type="non-terminal residue" evidence="1">
    <location>
        <position position="238"/>
    </location>
</feature>
<protein>
    <submittedName>
        <fullName evidence="1">Craniofacial development protein 2</fullName>
    </submittedName>
</protein>
<dbReference type="AlphaFoldDB" id="A0A0B2V942"/>
<proteinExistence type="predicted"/>
<accession>A0A0B2V942</accession>
<comment type="caution">
    <text evidence="1">The sequence shown here is derived from an EMBL/GenBank/DDBJ whole genome shotgun (WGS) entry which is preliminary data.</text>
</comment>
<name>A0A0B2V942_TOXCA</name>
<evidence type="ECO:0000313" key="2">
    <source>
        <dbReference type="Proteomes" id="UP000031036"/>
    </source>
</evidence>
<dbReference type="Gene3D" id="3.60.10.10">
    <property type="entry name" value="Endonuclease/exonuclease/phosphatase"/>
    <property type="match status" value="1"/>
</dbReference>
<dbReference type="Proteomes" id="UP000031036">
    <property type="component" value="Unassembled WGS sequence"/>
</dbReference>
<dbReference type="SUPFAM" id="SSF56219">
    <property type="entry name" value="DNase I-like"/>
    <property type="match status" value="1"/>
</dbReference>
<dbReference type="OrthoDB" id="5842234at2759"/>
<gene>
    <name evidence="1" type="primary">CFDP2</name>
    <name evidence="1" type="ORF">Tcan_00688</name>
</gene>
<keyword evidence="2" id="KW-1185">Reference proteome</keyword>
<dbReference type="EMBL" id="JPKZ01002272">
    <property type="protein sequence ID" value="KHN77505.1"/>
    <property type="molecule type" value="Genomic_DNA"/>
</dbReference>
<sequence>VYLQQVRKIKADVIRLCETRRAKEVSAKWFSGEEVMLGKAAENTPRTGGVGFIVKAALVPLIISCDILSPRVAVLKLKVQRSGKRTLKIVQVYAPTLLAEDDEVERFYEEVETALDVKSTYTIVQGDFNANDRGIRLVEFTEQHHFSIMNTFFEKIAKRQWMWRSADARTLNQIDYVLTDTARLFADVSVIGESIIATGSDHRLVRSTVVFDVRKEYQILHAQRVLTRRTFNADLFMA</sequence>
<dbReference type="InterPro" id="IPR036691">
    <property type="entry name" value="Endo/exonu/phosph_ase_sf"/>
</dbReference>
<reference evidence="1 2" key="1">
    <citation type="submission" date="2014-11" db="EMBL/GenBank/DDBJ databases">
        <title>Genetic blueprint of the zoonotic pathogen Toxocara canis.</title>
        <authorList>
            <person name="Zhu X.-Q."/>
            <person name="Korhonen P.K."/>
            <person name="Cai H."/>
            <person name="Young N.D."/>
            <person name="Nejsum P."/>
            <person name="von Samson-Himmelstjerna G."/>
            <person name="Boag P.R."/>
            <person name="Tan P."/>
            <person name="Li Q."/>
            <person name="Min J."/>
            <person name="Yang Y."/>
            <person name="Wang X."/>
            <person name="Fang X."/>
            <person name="Hall R.S."/>
            <person name="Hofmann A."/>
            <person name="Sternberg P.W."/>
            <person name="Jex A.R."/>
            <person name="Gasser R.B."/>
        </authorList>
    </citation>
    <scope>NUCLEOTIDE SEQUENCE [LARGE SCALE GENOMIC DNA]</scope>
    <source>
        <strain evidence="1">PN_DK_2014</strain>
    </source>
</reference>
<dbReference type="OMA" id="MERCGIN"/>
<organism evidence="1 2">
    <name type="scientific">Toxocara canis</name>
    <name type="common">Canine roundworm</name>
    <dbReference type="NCBI Taxonomy" id="6265"/>
    <lineage>
        <taxon>Eukaryota</taxon>
        <taxon>Metazoa</taxon>
        <taxon>Ecdysozoa</taxon>
        <taxon>Nematoda</taxon>
        <taxon>Chromadorea</taxon>
        <taxon>Rhabditida</taxon>
        <taxon>Spirurina</taxon>
        <taxon>Ascaridomorpha</taxon>
        <taxon>Ascaridoidea</taxon>
        <taxon>Toxocaridae</taxon>
        <taxon>Toxocara</taxon>
    </lineage>
</organism>